<keyword evidence="2" id="KW-0472">Membrane</keyword>
<comment type="caution">
    <text evidence="4">The sequence shown here is derived from an EMBL/GenBank/DDBJ whole genome shotgun (WGS) entry which is preliminary data.</text>
</comment>
<feature type="compositionally biased region" description="Basic residues" evidence="1">
    <location>
        <begin position="96"/>
        <end position="108"/>
    </location>
</feature>
<organism evidence="4 5">
    <name type="scientific">Capnocytophaga sputigena</name>
    <dbReference type="NCBI Taxonomy" id="1019"/>
    <lineage>
        <taxon>Bacteria</taxon>
        <taxon>Pseudomonadati</taxon>
        <taxon>Bacteroidota</taxon>
        <taxon>Flavobacteriia</taxon>
        <taxon>Flavobacteriales</taxon>
        <taxon>Flavobacteriaceae</taxon>
        <taxon>Capnocytophaga</taxon>
    </lineage>
</organism>
<dbReference type="GO" id="GO:0009279">
    <property type="term" value="C:cell outer membrane"/>
    <property type="evidence" value="ECO:0007669"/>
    <property type="project" value="TreeGrafter"/>
</dbReference>
<dbReference type="EMBL" id="UAVP01000011">
    <property type="protein sequence ID" value="SQA76611.1"/>
    <property type="molecule type" value="Genomic_DNA"/>
</dbReference>
<protein>
    <submittedName>
        <fullName evidence="4">Organic solvent tolerance protein OstA</fullName>
    </submittedName>
</protein>
<accession>A0AAX2IDR3</accession>
<dbReference type="PANTHER" id="PTHR30189:SF1">
    <property type="entry name" value="LPS-ASSEMBLY PROTEIN LPTD"/>
    <property type="match status" value="1"/>
</dbReference>
<keyword evidence="2" id="KW-0812">Transmembrane</keyword>
<dbReference type="InterPro" id="IPR045659">
    <property type="entry name" value="LptD_2"/>
</dbReference>
<evidence type="ECO:0000259" key="3">
    <source>
        <dbReference type="Pfam" id="PF19838"/>
    </source>
</evidence>
<feature type="compositionally biased region" description="Basic and acidic residues" evidence="1">
    <location>
        <begin position="816"/>
        <end position="830"/>
    </location>
</feature>
<dbReference type="AlphaFoldDB" id="A0AAX2IDR3"/>
<evidence type="ECO:0000256" key="1">
    <source>
        <dbReference type="SAM" id="MobiDB-lite"/>
    </source>
</evidence>
<evidence type="ECO:0000256" key="2">
    <source>
        <dbReference type="SAM" id="Phobius"/>
    </source>
</evidence>
<evidence type="ECO:0000313" key="4">
    <source>
        <dbReference type="EMBL" id="SQA76611.1"/>
    </source>
</evidence>
<dbReference type="PANTHER" id="PTHR30189">
    <property type="entry name" value="LPS-ASSEMBLY PROTEIN"/>
    <property type="match status" value="1"/>
</dbReference>
<gene>
    <name evidence="4" type="ORF">NCTC11653_02539</name>
</gene>
<sequence>MAVLEASRGISYSKLRYSSWHFKKKLYFCRLNKTIFGKTLLHYKRQLAFIISLLVVSCCFWYAESFAFRTGGFNYTYPWVARDTIKKDTIEPKNDRRGRRIKPKKTSGKAKDSLKNDTIKKPKNTLEDIVKYKAKDSIVFNRVKNEIILYNETNVQYTDIDITAGVDVINYEKGEVYAGRLKDSLGEYSQHPVFKQGSDVIEPDSIRFNYRNQKAIIRNAYTKQDENNIKGEIIKKENDSTYFMRNAIITTAEDLDDPDYYIKVRKAKFVPKKKIIAGFSNMYIVDIPTPLAIPFAYYPMVSGRSSGLIFPTFGEVNNRGYFLQNIGYYFVISDNFDLSLTGDYYTNGSYGLRAQSAYVKRYKYSGSFNLSFENNIYSMKGLPDYSGSRMYNIQWSHSKDGKANPNSNFSASVNLSSNSRYYQESYNQVNTSNFLNNTMMSSISYSKTFPAYPSINLSLSASHSQNTNTKSIDMTLPSMRASMERIYPFAREGQAKKGLIKSLNFQYSMQADNRFATYDSLFFSKKMFDDAKNGVRHSIPMSTTAKLFKYVTLGLNSSLNETWQFKTIRRKDFNSNTGKVGIDTLSGFDRFMTYNLGASLGTTIYGTFRFGKNAKIQAIRHVMRPSVSYGYNPSFDQYYDYYISDAYGNRSQYTRFEGGIYGTPSLGESQSIGFSLANTFEAKVKQKDSTDAEPKKVMLLNSLNFSSNYNVITKQFSPLNITGGTSFFNNKLGVNFGATLNPYAIDNNGRQMEKWNINNGGSLFRLTNANISTNYSFSNKDKKDKNKDKNKQTGTVAGGRTDDLFGSSKPLSEVQDMDKNRKESEDKEEKKTYYKAAIPWDITLAHSLTYSNQARESTISNNSLMFSGNVSLTPKWQVGLSSGYDFVNQGFTYTQVRFERDLNSFRMSFQFTPFGYRSSWYFFIGIKASMLSDLKWEKNKEPDRVLR</sequence>
<reference evidence="4 5" key="1">
    <citation type="submission" date="2018-06" db="EMBL/GenBank/DDBJ databases">
        <authorList>
            <consortium name="Pathogen Informatics"/>
            <person name="Doyle S."/>
        </authorList>
    </citation>
    <scope>NUCLEOTIDE SEQUENCE [LARGE SCALE GENOMIC DNA]</scope>
    <source>
        <strain evidence="4 5">NCTC11653</strain>
    </source>
</reference>
<feature type="region of interest" description="Disordered" evidence="1">
    <location>
        <begin position="775"/>
        <end position="830"/>
    </location>
</feature>
<dbReference type="Pfam" id="PF19838">
    <property type="entry name" value="LptD_2"/>
    <property type="match status" value="1"/>
</dbReference>
<evidence type="ECO:0000313" key="5">
    <source>
        <dbReference type="Proteomes" id="UP000249902"/>
    </source>
</evidence>
<feature type="domain" description="LPS-assembly protein LptD central" evidence="3">
    <location>
        <begin position="275"/>
        <end position="743"/>
    </location>
</feature>
<dbReference type="Proteomes" id="UP000249902">
    <property type="component" value="Unassembled WGS sequence"/>
</dbReference>
<dbReference type="InterPro" id="IPR050218">
    <property type="entry name" value="LptD"/>
</dbReference>
<feature type="region of interest" description="Disordered" evidence="1">
    <location>
        <begin position="91"/>
        <end position="114"/>
    </location>
</feature>
<proteinExistence type="predicted"/>
<feature type="compositionally biased region" description="Basic and acidic residues" evidence="1">
    <location>
        <begin position="779"/>
        <end position="791"/>
    </location>
</feature>
<name>A0AAX2IDR3_CAPSP</name>
<dbReference type="GO" id="GO:1990351">
    <property type="term" value="C:transporter complex"/>
    <property type="evidence" value="ECO:0007669"/>
    <property type="project" value="TreeGrafter"/>
</dbReference>
<feature type="transmembrane region" description="Helical" evidence="2">
    <location>
        <begin position="47"/>
        <end position="63"/>
    </location>
</feature>
<keyword evidence="2" id="KW-1133">Transmembrane helix</keyword>